<dbReference type="AlphaFoldDB" id="A0A9P6I3T6"/>
<evidence type="ECO:0000256" key="1">
    <source>
        <dbReference type="SAM" id="MobiDB-lite"/>
    </source>
</evidence>
<feature type="compositionally biased region" description="Basic and acidic residues" evidence="1">
    <location>
        <begin position="98"/>
        <end position="118"/>
    </location>
</feature>
<name>A0A9P6I3T6_9PEZI</name>
<dbReference type="OrthoDB" id="4851675at2759"/>
<sequence length="313" mass="34598">MPPYSYRPPPSGRQYYPYEAPPPPPNSAFHYNDWHTALPLPNDFYVHACMTSPAAGFYSGRSPGRSPSPDEEPTTSQPAREEPKRSGKGKGAAQGTEGVRKEGGASKGEDKSTGKEIVKATPLRADAKTAQRREQWLVEIRLLISQIRVQLSTAYFVHKESLDAFNQHITEELKEFADDQTLIKLWVDKLRSTAKKYDGKRAREKPANFDTVTAQVRLCLKHLKSASEKKVPAVPGSEAKDVVIDSQTRVVVMAVEEALSWAETAGSSHHACEEAVEHLDRAYNFTDTDGNLWRALLDIPAASHSTSTGDTHS</sequence>
<comment type="caution">
    <text evidence="2">The sequence shown here is derived from an EMBL/GenBank/DDBJ whole genome shotgun (WGS) entry which is preliminary data.</text>
</comment>
<proteinExistence type="predicted"/>
<reference evidence="2" key="1">
    <citation type="submission" date="2020-03" db="EMBL/GenBank/DDBJ databases">
        <authorList>
            <person name="He L."/>
        </authorList>
    </citation>
    <scope>NUCLEOTIDE SEQUENCE</scope>
    <source>
        <strain evidence="2">CkLH20</strain>
    </source>
</reference>
<feature type="compositionally biased region" description="Pro residues" evidence="1">
    <location>
        <begin position="1"/>
        <end position="11"/>
    </location>
</feature>
<organism evidence="2 3">
    <name type="scientific">Colletotrichum karsti</name>
    <dbReference type="NCBI Taxonomy" id="1095194"/>
    <lineage>
        <taxon>Eukaryota</taxon>
        <taxon>Fungi</taxon>
        <taxon>Dikarya</taxon>
        <taxon>Ascomycota</taxon>
        <taxon>Pezizomycotina</taxon>
        <taxon>Sordariomycetes</taxon>
        <taxon>Hypocreomycetidae</taxon>
        <taxon>Glomerellales</taxon>
        <taxon>Glomerellaceae</taxon>
        <taxon>Colletotrichum</taxon>
        <taxon>Colletotrichum boninense species complex</taxon>
    </lineage>
</organism>
<dbReference type="Proteomes" id="UP000781932">
    <property type="component" value="Unassembled WGS sequence"/>
</dbReference>
<feature type="region of interest" description="Disordered" evidence="1">
    <location>
        <begin position="1"/>
        <end position="31"/>
    </location>
</feature>
<protein>
    <submittedName>
        <fullName evidence="2">Uncharacterized protein</fullName>
    </submittedName>
</protein>
<dbReference type="EMBL" id="JAATWM020000020">
    <property type="protein sequence ID" value="KAF9875898.1"/>
    <property type="molecule type" value="Genomic_DNA"/>
</dbReference>
<keyword evidence="3" id="KW-1185">Reference proteome</keyword>
<evidence type="ECO:0000313" key="2">
    <source>
        <dbReference type="EMBL" id="KAF9875898.1"/>
    </source>
</evidence>
<feature type="region of interest" description="Disordered" evidence="1">
    <location>
        <begin position="57"/>
        <end position="120"/>
    </location>
</feature>
<dbReference type="GeneID" id="62162621"/>
<dbReference type="RefSeq" id="XP_038745359.1">
    <property type="nucleotide sequence ID" value="XM_038889547.1"/>
</dbReference>
<evidence type="ECO:0000313" key="3">
    <source>
        <dbReference type="Proteomes" id="UP000781932"/>
    </source>
</evidence>
<gene>
    <name evidence="2" type="ORF">CkaCkLH20_06830</name>
</gene>
<accession>A0A9P6I3T6</accession>
<reference evidence="2" key="2">
    <citation type="submission" date="2020-11" db="EMBL/GenBank/DDBJ databases">
        <title>Whole genome sequencing of Colletotrichum sp.</title>
        <authorList>
            <person name="Li H."/>
        </authorList>
    </citation>
    <scope>NUCLEOTIDE SEQUENCE</scope>
    <source>
        <strain evidence="2">CkLH20</strain>
    </source>
</reference>